<dbReference type="AlphaFoldDB" id="A0A067CHG3"/>
<evidence type="ECO:0000256" key="1">
    <source>
        <dbReference type="PROSITE-ProRule" id="PRU00339"/>
    </source>
</evidence>
<proteinExistence type="predicted"/>
<keyword evidence="1" id="KW-0802">TPR repeat</keyword>
<feature type="repeat" description="TPR" evidence="1">
    <location>
        <begin position="215"/>
        <end position="248"/>
    </location>
</feature>
<evidence type="ECO:0000313" key="3">
    <source>
        <dbReference type="Proteomes" id="UP000030745"/>
    </source>
</evidence>
<name>A0A067CHG3_SAPPC</name>
<organism evidence="2 3">
    <name type="scientific">Saprolegnia parasitica (strain CBS 223.65)</name>
    <dbReference type="NCBI Taxonomy" id="695850"/>
    <lineage>
        <taxon>Eukaryota</taxon>
        <taxon>Sar</taxon>
        <taxon>Stramenopiles</taxon>
        <taxon>Oomycota</taxon>
        <taxon>Saprolegniomycetes</taxon>
        <taxon>Saprolegniales</taxon>
        <taxon>Saprolegniaceae</taxon>
        <taxon>Saprolegnia</taxon>
    </lineage>
</organism>
<dbReference type="RefSeq" id="XP_012203283.1">
    <property type="nucleotide sequence ID" value="XM_012347893.1"/>
</dbReference>
<dbReference type="InterPro" id="IPR019734">
    <property type="entry name" value="TPR_rpt"/>
</dbReference>
<evidence type="ECO:0000313" key="2">
    <source>
        <dbReference type="EMBL" id="KDO25996.1"/>
    </source>
</evidence>
<dbReference type="GeneID" id="24130863"/>
<dbReference type="Proteomes" id="UP000030745">
    <property type="component" value="Unassembled WGS sequence"/>
</dbReference>
<gene>
    <name evidence="2" type="ORF">SPRG_08649</name>
</gene>
<dbReference type="SMART" id="SM00028">
    <property type="entry name" value="TPR"/>
    <property type="match status" value="3"/>
</dbReference>
<dbReference type="PROSITE" id="PS50005">
    <property type="entry name" value="TPR"/>
    <property type="match status" value="1"/>
</dbReference>
<dbReference type="EMBL" id="KK583227">
    <property type="protein sequence ID" value="KDO25996.1"/>
    <property type="molecule type" value="Genomic_DNA"/>
</dbReference>
<reference evidence="2 3" key="1">
    <citation type="journal article" date="2013" name="PLoS Genet.">
        <title>Distinctive expansion of potential virulence genes in the genome of the oomycete fish pathogen Saprolegnia parasitica.</title>
        <authorList>
            <person name="Jiang R.H."/>
            <person name="de Bruijn I."/>
            <person name="Haas B.J."/>
            <person name="Belmonte R."/>
            <person name="Lobach L."/>
            <person name="Christie J."/>
            <person name="van den Ackerveken G."/>
            <person name="Bottin A."/>
            <person name="Bulone V."/>
            <person name="Diaz-Moreno S.M."/>
            <person name="Dumas B."/>
            <person name="Fan L."/>
            <person name="Gaulin E."/>
            <person name="Govers F."/>
            <person name="Grenville-Briggs L.J."/>
            <person name="Horner N.R."/>
            <person name="Levin J.Z."/>
            <person name="Mammella M."/>
            <person name="Meijer H.J."/>
            <person name="Morris P."/>
            <person name="Nusbaum C."/>
            <person name="Oome S."/>
            <person name="Phillips A.J."/>
            <person name="van Rooyen D."/>
            <person name="Rzeszutek E."/>
            <person name="Saraiva M."/>
            <person name="Secombes C.J."/>
            <person name="Seidl M.F."/>
            <person name="Snel B."/>
            <person name="Stassen J.H."/>
            <person name="Sykes S."/>
            <person name="Tripathy S."/>
            <person name="van den Berg H."/>
            <person name="Vega-Arreguin J.C."/>
            <person name="Wawra S."/>
            <person name="Young S.K."/>
            <person name="Zeng Q."/>
            <person name="Dieguez-Uribeondo J."/>
            <person name="Russ C."/>
            <person name="Tyler B.M."/>
            <person name="van West P."/>
        </authorList>
    </citation>
    <scope>NUCLEOTIDE SEQUENCE [LARGE SCALE GENOMIC DNA]</scope>
    <source>
        <strain evidence="2 3">CBS 223.65</strain>
    </source>
</reference>
<keyword evidence="3" id="KW-1185">Reference proteome</keyword>
<accession>A0A067CHG3</accession>
<protein>
    <submittedName>
        <fullName evidence="2">Uncharacterized protein</fullName>
    </submittedName>
</protein>
<dbReference type="KEGG" id="spar:SPRG_08649"/>
<dbReference type="VEuPathDB" id="FungiDB:SPRG_08649"/>
<sequence length="346" mass="37318">MALHSALARAVRRPSRMRGFASMVKTTDPAITAQLAMFPELKESQDLIASSQPARAVPPLRRMLQVCESFSPALATETAWLLGQVHASLGETKDAIALFQKDAVHGKEQCIRVALLAGDVALARSLLSKPGAMSADNEALYLPLIDWLGGHPISAAIASTEAYAKATEALLVLATHATIDKESRKLTLDEDIASQVIAAWTAVVDDAATDDALRAHVHANLGELYLLHAKYEEAMEALSYALKYQETQPALSLHLARTLVLLATGYHRLGKAVSAEGLFTTALETYERSKLQTSIELAAAAKAHMAYGDLLSQWERREAVGAKHLAAGQAQLGATPYLWSFVYLPL</sequence>
<dbReference type="InterPro" id="IPR011990">
    <property type="entry name" value="TPR-like_helical_dom_sf"/>
</dbReference>
<dbReference type="OrthoDB" id="193465at2759"/>
<dbReference type="Gene3D" id="1.25.40.10">
    <property type="entry name" value="Tetratricopeptide repeat domain"/>
    <property type="match status" value="1"/>
</dbReference>
<dbReference type="SUPFAM" id="SSF48452">
    <property type="entry name" value="TPR-like"/>
    <property type="match status" value="1"/>
</dbReference>
<dbReference type="OMA" id="LQVCESF"/>